<comment type="subcellular location">
    <subcellularLocation>
        <location evidence="1">Cell membrane</location>
        <topology evidence="1">Multi-pass membrane protein</topology>
    </subcellularLocation>
</comment>
<dbReference type="InterPro" id="IPR050189">
    <property type="entry name" value="MFS_Efflux_Transporters"/>
</dbReference>
<evidence type="ECO:0000313" key="9">
    <source>
        <dbReference type="Proteomes" id="UP000198949"/>
    </source>
</evidence>
<dbReference type="Pfam" id="PF07690">
    <property type="entry name" value="MFS_1"/>
    <property type="match status" value="1"/>
</dbReference>
<dbReference type="AlphaFoldDB" id="A0A1G6XQP8"/>
<evidence type="ECO:0000256" key="1">
    <source>
        <dbReference type="ARBA" id="ARBA00004651"/>
    </source>
</evidence>
<gene>
    <name evidence="8" type="ORF">SAMN05216270_107260</name>
</gene>
<keyword evidence="9" id="KW-1185">Reference proteome</keyword>
<keyword evidence="5 6" id="KW-0472">Membrane</keyword>
<feature type="transmembrane region" description="Helical" evidence="6">
    <location>
        <begin position="56"/>
        <end position="77"/>
    </location>
</feature>
<sequence length="398" mass="40768">MAQHTASTPVASHLGRDRLPGRALFGLFLSGFVGILTECLPAGLLPQISRTLDTSVALTGQTVTIYALATALGAIPLAQPTAKWPRRRVLLIALATVAVANALTAVTDDYAVAMAFRFAAGLGTALIWPLLGGYAAQLAPEGRQGRAIAIALAGTPIGLALGIPLGTWLGGIGGWQFAFYAATGLTLLNMAWVRATLPDLPGRLAGAPLKLSRALGVPGFRLILFALAAYMIAHNIVYTYITDLLDYVGMGEQAEWALFAFGVTSVLSVIVVGAQIDRHLRMLTVGSTLLFAAGVLVLALVSGSPVLVYIAVAAWGFAFGSSPSLFVGAAINATGKSADVAQAITITVFSASIAIGGLVGGLLIAGPGTASITWASLMLLTAAAIAVIGGKRHAFPNT</sequence>
<dbReference type="InterPro" id="IPR011701">
    <property type="entry name" value="MFS"/>
</dbReference>
<feature type="transmembrane region" description="Helical" evidence="6">
    <location>
        <begin position="23"/>
        <end position="44"/>
    </location>
</feature>
<feature type="domain" description="Major facilitator superfamily (MFS) profile" evidence="7">
    <location>
        <begin position="23"/>
        <end position="393"/>
    </location>
</feature>
<dbReference type="EMBL" id="FNAD01000007">
    <property type="protein sequence ID" value="SDD79646.1"/>
    <property type="molecule type" value="Genomic_DNA"/>
</dbReference>
<proteinExistence type="predicted"/>
<evidence type="ECO:0000256" key="6">
    <source>
        <dbReference type="SAM" id="Phobius"/>
    </source>
</evidence>
<dbReference type="InterPro" id="IPR036259">
    <property type="entry name" value="MFS_trans_sf"/>
</dbReference>
<evidence type="ECO:0000256" key="5">
    <source>
        <dbReference type="ARBA" id="ARBA00023136"/>
    </source>
</evidence>
<keyword evidence="3 6" id="KW-0812">Transmembrane</keyword>
<keyword evidence="4 6" id="KW-1133">Transmembrane helix</keyword>
<protein>
    <submittedName>
        <fullName evidence="8">Predicted arabinose efflux permease, MFS family</fullName>
    </submittedName>
</protein>
<dbReference type="PANTHER" id="PTHR43124:SF3">
    <property type="entry name" value="CHLORAMPHENICOL EFFLUX PUMP RV0191"/>
    <property type="match status" value="1"/>
</dbReference>
<feature type="transmembrane region" description="Helical" evidence="6">
    <location>
        <begin position="177"/>
        <end position="197"/>
    </location>
</feature>
<feature type="transmembrane region" description="Helical" evidence="6">
    <location>
        <begin position="218"/>
        <end position="241"/>
    </location>
</feature>
<dbReference type="Gene3D" id="1.20.1250.20">
    <property type="entry name" value="MFS general substrate transporter like domains"/>
    <property type="match status" value="1"/>
</dbReference>
<dbReference type="GO" id="GO:0005886">
    <property type="term" value="C:plasma membrane"/>
    <property type="evidence" value="ECO:0007669"/>
    <property type="project" value="UniProtKB-SubCell"/>
</dbReference>
<feature type="transmembrane region" description="Helical" evidence="6">
    <location>
        <begin position="89"/>
        <end position="106"/>
    </location>
</feature>
<evidence type="ECO:0000313" key="8">
    <source>
        <dbReference type="EMBL" id="SDD79646.1"/>
    </source>
</evidence>
<evidence type="ECO:0000259" key="7">
    <source>
        <dbReference type="PROSITE" id="PS50850"/>
    </source>
</evidence>
<evidence type="ECO:0000256" key="4">
    <source>
        <dbReference type="ARBA" id="ARBA00022989"/>
    </source>
</evidence>
<dbReference type="PANTHER" id="PTHR43124">
    <property type="entry name" value="PURINE EFFLUX PUMP PBUE"/>
    <property type="match status" value="1"/>
</dbReference>
<reference evidence="9" key="1">
    <citation type="submission" date="2016-10" db="EMBL/GenBank/DDBJ databases">
        <authorList>
            <person name="Varghese N."/>
            <person name="Submissions S."/>
        </authorList>
    </citation>
    <scope>NUCLEOTIDE SEQUENCE [LARGE SCALE GENOMIC DNA]</scope>
    <source>
        <strain evidence="9">CGMCC 4.3516</strain>
    </source>
</reference>
<feature type="transmembrane region" description="Helical" evidence="6">
    <location>
        <begin position="371"/>
        <end position="390"/>
    </location>
</feature>
<accession>A0A1G6XQP8</accession>
<name>A0A1G6XQP8_9ACTN</name>
<feature type="transmembrane region" description="Helical" evidence="6">
    <location>
        <begin position="256"/>
        <end position="276"/>
    </location>
</feature>
<feature type="transmembrane region" description="Helical" evidence="6">
    <location>
        <begin position="148"/>
        <end position="171"/>
    </location>
</feature>
<dbReference type="SUPFAM" id="SSF103473">
    <property type="entry name" value="MFS general substrate transporter"/>
    <property type="match status" value="1"/>
</dbReference>
<dbReference type="RefSeq" id="WP_177154939.1">
    <property type="nucleotide sequence ID" value="NZ_FNAD01000007.1"/>
</dbReference>
<keyword evidence="2" id="KW-1003">Cell membrane</keyword>
<dbReference type="InterPro" id="IPR020846">
    <property type="entry name" value="MFS_dom"/>
</dbReference>
<evidence type="ECO:0000256" key="3">
    <source>
        <dbReference type="ARBA" id="ARBA00022692"/>
    </source>
</evidence>
<organism evidence="8 9">
    <name type="scientific">Glycomyces harbinensis</name>
    <dbReference type="NCBI Taxonomy" id="58114"/>
    <lineage>
        <taxon>Bacteria</taxon>
        <taxon>Bacillati</taxon>
        <taxon>Actinomycetota</taxon>
        <taxon>Actinomycetes</taxon>
        <taxon>Glycomycetales</taxon>
        <taxon>Glycomycetaceae</taxon>
        <taxon>Glycomyces</taxon>
    </lineage>
</organism>
<feature type="transmembrane region" description="Helical" evidence="6">
    <location>
        <begin position="112"/>
        <end position="136"/>
    </location>
</feature>
<dbReference type="GO" id="GO:0022857">
    <property type="term" value="F:transmembrane transporter activity"/>
    <property type="evidence" value="ECO:0007669"/>
    <property type="project" value="InterPro"/>
</dbReference>
<feature type="transmembrane region" description="Helical" evidence="6">
    <location>
        <begin position="283"/>
        <end position="301"/>
    </location>
</feature>
<dbReference type="Proteomes" id="UP000198949">
    <property type="component" value="Unassembled WGS sequence"/>
</dbReference>
<dbReference type="CDD" id="cd17324">
    <property type="entry name" value="MFS_NepI_like"/>
    <property type="match status" value="1"/>
</dbReference>
<dbReference type="PROSITE" id="PS50850">
    <property type="entry name" value="MFS"/>
    <property type="match status" value="1"/>
</dbReference>
<evidence type="ECO:0000256" key="2">
    <source>
        <dbReference type="ARBA" id="ARBA00022475"/>
    </source>
</evidence>
<feature type="transmembrane region" description="Helical" evidence="6">
    <location>
        <begin position="343"/>
        <end position="365"/>
    </location>
</feature>
<feature type="transmembrane region" description="Helical" evidence="6">
    <location>
        <begin position="307"/>
        <end position="331"/>
    </location>
</feature>